<dbReference type="InterPro" id="IPR000014">
    <property type="entry name" value="PAS"/>
</dbReference>
<dbReference type="InterPro" id="IPR001610">
    <property type="entry name" value="PAC"/>
</dbReference>
<dbReference type="Pfam" id="PF02518">
    <property type="entry name" value="HATPase_c"/>
    <property type="match status" value="1"/>
</dbReference>
<proteinExistence type="predicted"/>
<dbReference type="SMART" id="SM00387">
    <property type="entry name" value="HATPase_c"/>
    <property type="match status" value="1"/>
</dbReference>
<feature type="domain" description="PAS" evidence="5">
    <location>
        <begin position="21"/>
        <end position="91"/>
    </location>
</feature>
<feature type="domain" description="Histidine kinase" evidence="4">
    <location>
        <begin position="324"/>
        <end position="540"/>
    </location>
</feature>
<dbReference type="Gene3D" id="3.30.450.20">
    <property type="entry name" value="PAS domain"/>
    <property type="match status" value="1"/>
</dbReference>
<dbReference type="InterPro" id="IPR029016">
    <property type="entry name" value="GAF-like_dom_sf"/>
</dbReference>
<dbReference type="NCBIfam" id="TIGR00229">
    <property type="entry name" value="sensory_box"/>
    <property type="match status" value="1"/>
</dbReference>
<dbReference type="InterPro" id="IPR003594">
    <property type="entry name" value="HATPase_dom"/>
</dbReference>
<dbReference type="PROSITE" id="PS50113">
    <property type="entry name" value="PAC"/>
    <property type="match status" value="1"/>
</dbReference>
<dbReference type="CDD" id="cd00082">
    <property type="entry name" value="HisKA"/>
    <property type="match status" value="1"/>
</dbReference>
<dbReference type="EMBL" id="SMLK01000004">
    <property type="protein sequence ID" value="TFZ00290.1"/>
    <property type="molecule type" value="Genomic_DNA"/>
</dbReference>
<evidence type="ECO:0000256" key="3">
    <source>
        <dbReference type="ARBA" id="ARBA00022553"/>
    </source>
</evidence>
<evidence type="ECO:0000313" key="7">
    <source>
        <dbReference type="EMBL" id="TFZ00290.1"/>
    </source>
</evidence>
<dbReference type="InterPro" id="IPR005467">
    <property type="entry name" value="His_kinase_dom"/>
</dbReference>
<dbReference type="InterPro" id="IPR000700">
    <property type="entry name" value="PAS-assoc_C"/>
</dbReference>
<dbReference type="CDD" id="cd00130">
    <property type="entry name" value="PAS"/>
    <property type="match status" value="1"/>
</dbReference>
<dbReference type="EC" id="2.7.13.3" evidence="2"/>
<dbReference type="AlphaFoldDB" id="A0A4Z0BPE9"/>
<dbReference type="PROSITE" id="PS50112">
    <property type="entry name" value="PAS"/>
    <property type="match status" value="1"/>
</dbReference>
<reference evidence="7 8" key="1">
    <citation type="submission" date="2019-03" db="EMBL/GenBank/DDBJ databases">
        <title>Ramlibacter sp. 18x22-1, whole genome shotgun sequence.</title>
        <authorList>
            <person name="Zhang X."/>
            <person name="Feng G."/>
            <person name="Zhu H."/>
        </authorList>
    </citation>
    <scope>NUCLEOTIDE SEQUENCE [LARGE SCALE GENOMIC DNA]</scope>
    <source>
        <strain evidence="7 8">18x22-1</strain>
    </source>
</reference>
<sequence length="661" mass="70937">MIKRDLKRADPVAEEGTSGRAEVRLHTLAANTSVVVWYTGPDGAMTALNPSFGAFTGRAPRQYLGWKWLGAVHPEDAKHLFDAVQRDVAAERPATARYRMRRYDGEYRLMAAQVAPIREDGRICEWVGVSIDVTEQAEAEAALRANEARLQFLDDLVGATRNAADPTAIMRRTARMMATFIGATSSSYAEVHADAQTYTVRASWDADGELEEGVAHPLDVLGREALAAIGRGDSFALENAGPARLHAPGLYRLESESVLIVPLLKDNRPAAMLAVTSILPRTWSREVVSLIYDAADRCWAHVQRVRDHLLLLEQDRNRDHFLATLAHELSNPLSAISYAAATLRQSSSSRKTVETCTAAIERQLGLIRRLVADIFDLAAVKRGQLKLQPTVVVPDVIVNDAVAVAGPSIALARHDLRALVLDVHEAGVLGDPARLTQALSNLLVNAAKYTPDGGTITVSVTADAAAVTFRVQDNGPGLTADERARLLLGGGWRGSHSTVGLGLGLELVKNVVSIHGGKTEVASEGSGLGSAFSIELPRIYGHLNERCRILYIGALDAAEVLSQLSSLPVCALATASLARARAIAEMLHPTVMVFHTGVEPGDHTDALKDLVDPGAQVVWYGDPPAWVGAASIPNAARIRGGDLKALRDLLAASLSREKGTH</sequence>
<dbReference type="SMART" id="SM00388">
    <property type="entry name" value="HisKA"/>
    <property type="match status" value="1"/>
</dbReference>
<dbReference type="InterPro" id="IPR013655">
    <property type="entry name" value="PAS_fold_3"/>
</dbReference>
<dbReference type="Pfam" id="PF00512">
    <property type="entry name" value="HisKA"/>
    <property type="match status" value="1"/>
</dbReference>
<accession>A0A4Z0BPE9</accession>
<protein>
    <recommendedName>
        <fullName evidence="2">histidine kinase</fullName>
        <ecNumber evidence="2">2.7.13.3</ecNumber>
    </recommendedName>
</protein>
<dbReference type="SUPFAM" id="SSF47384">
    <property type="entry name" value="Homodimeric domain of signal transducing histidine kinase"/>
    <property type="match status" value="1"/>
</dbReference>
<dbReference type="PANTHER" id="PTHR43547:SF2">
    <property type="entry name" value="HYBRID SIGNAL TRANSDUCTION HISTIDINE KINASE C"/>
    <property type="match status" value="1"/>
</dbReference>
<dbReference type="PROSITE" id="PS50109">
    <property type="entry name" value="HIS_KIN"/>
    <property type="match status" value="1"/>
</dbReference>
<feature type="domain" description="PAC" evidence="6">
    <location>
        <begin position="94"/>
        <end position="145"/>
    </location>
</feature>
<comment type="caution">
    <text evidence="7">The sequence shown here is derived from an EMBL/GenBank/DDBJ whole genome shotgun (WGS) entry which is preliminary data.</text>
</comment>
<dbReference type="SUPFAM" id="SSF55874">
    <property type="entry name" value="ATPase domain of HSP90 chaperone/DNA topoisomerase II/histidine kinase"/>
    <property type="match status" value="1"/>
</dbReference>
<evidence type="ECO:0000259" key="5">
    <source>
        <dbReference type="PROSITE" id="PS50112"/>
    </source>
</evidence>
<name>A0A4Z0BPE9_9BURK</name>
<dbReference type="PRINTS" id="PR00344">
    <property type="entry name" value="BCTRLSENSOR"/>
</dbReference>
<gene>
    <name evidence="7" type="ORF">EZ216_14415</name>
</gene>
<dbReference type="Gene3D" id="1.10.287.130">
    <property type="match status" value="1"/>
</dbReference>
<evidence type="ECO:0000256" key="1">
    <source>
        <dbReference type="ARBA" id="ARBA00000085"/>
    </source>
</evidence>
<dbReference type="Pfam" id="PF08447">
    <property type="entry name" value="PAS_3"/>
    <property type="match status" value="1"/>
</dbReference>
<dbReference type="Gene3D" id="3.30.450.40">
    <property type="match status" value="1"/>
</dbReference>
<evidence type="ECO:0000259" key="4">
    <source>
        <dbReference type="PROSITE" id="PS50109"/>
    </source>
</evidence>
<dbReference type="InterPro" id="IPR036890">
    <property type="entry name" value="HATPase_C_sf"/>
</dbReference>
<dbReference type="SMART" id="SM00091">
    <property type="entry name" value="PAS"/>
    <property type="match status" value="1"/>
</dbReference>
<dbReference type="SMART" id="SM00086">
    <property type="entry name" value="PAC"/>
    <property type="match status" value="1"/>
</dbReference>
<dbReference type="CDD" id="cd00075">
    <property type="entry name" value="HATPase"/>
    <property type="match status" value="1"/>
</dbReference>
<dbReference type="InterPro" id="IPR036097">
    <property type="entry name" value="HisK_dim/P_sf"/>
</dbReference>
<dbReference type="GO" id="GO:0000155">
    <property type="term" value="F:phosphorelay sensor kinase activity"/>
    <property type="evidence" value="ECO:0007669"/>
    <property type="project" value="InterPro"/>
</dbReference>
<dbReference type="OrthoDB" id="8552871at2"/>
<dbReference type="InterPro" id="IPR035965">
    <property type="entry name" value="PAS-like_dom_sf"/>
</dbReference>
<evidence type="ECO:0000256" key="2">
    <source>
        <dbReference type="ARBA" id="ARBA00012438"/>
    </source>
</evidence>
<dbReference type="InterPro" id="IPR004358">
    <property type="entry name" value="Sig_transdc_His_kin-like_C"/>
</dbReference>
<organism evidence="7 8">
    <name type="scientific">Ramlibacter humi</name>
    <dbReference type="NCBI Taxonomy" id="2530451"/>
    <lineage>
        <taxon>Bacteria</taxon>
        <taxon>Pseudomonadati</taxon>
        <taxon>Pseudomonadota</taxon>
        <taxon>Betaproteobacteria</taxon>
        <taxon>Burkholderiales</taxon>
        <taxon>Comamonadaceae</taxon>
        <taxon>Ramlibacter</taxon>
    </lineage>
</organism>
<dbReference type="PANTHER" id="PTHR43547">
    <property type="entry name" value="TWO-COMPONENT HISTIDINE KINASE"/>
    <property type="match status" value="1"/>
</dbReference>
<keyword evidence="8" id="KW-1185">Reference proteome</keyword>
<dbReference type="SUPFAM" id="SSF55781">
    <property type="entry name" value="GAF domain-like"/>
    <property type="match status" value="1"/>
</dbReference>
<dbReference type="SUPFAM" id="SSF55785">
    <property type="entry name" value="PYP-like sensor domain (PAS domain)"/>
    <property type="match status" value="1"/>
</dbReference>
<evidence type="ECO:0000259" key="6">
    <source>
        <dbReference type="PROSITE" id="PS50113"/>
    </source>
</evidence>
<evidence type="ECO:0000313" key="8">
    <source>
        <dbReference type="Proteomes" id="UP000297839"/>
    </source>
</evidence>
<keyword evidence="3" id="KW-0597">Phosphoprotein</keyword>
<comment type="catalytic activity">
    <reaction evidence="1">
        <text>ATP + protein L-histidine = ADP + protein N-phospho-L-histidine.</text>
        <dbReference type="EC" id="2.7.13.3"/>
    </reaction>
</comment>
<dbReference type="RefSeq" id="WP_135250476.1">
    <property type="nucleotide sequence ID" value="NZ_SMLK01000004.1"/>
</dbReference>
<dbReference type="Proteomes" id="UP000297839">
    <property type="component" value="Unassembled WGS sequence"/>
</dbReference>
<dbReference type="InterPro" id="IPR003661">
    <property type="entry name" value="HisK_dim/P_dom"/>
</dbReference>
<dbReference type="Gene3D" id="3.30.565.10">
    <property type="entry name" value="Histidine kinase-like ATPase, C-terminal domain"/>
    <property type="match status" value="1"/>
</dbReference>